<evidence type="ECO:0000313" key="3">
    <source>
        <dbReference type="Proteomes" id="UP001272137"/>
    </source>
</evidence>
<sequence length="69" mass="7546">MPYSLARRFLAPLLGEFCDRQPGVTAELIVCDDMADIIEQRIGIAARTGNLLDSGLIARRASGHRANTF</sequence>
<dbReference type="EMBL" id="QXCT01000002">
    <property type="protein sequence ID" value="MDW9254962.1"/>
    <property type="molecule type" value="Genomic_DNA"/>
</dbReference>
<feature type="domain" description="LysR substrate-binding" evidence="1">
    <location>
        <begin position="2"/>
        <end position="60"/>
    </location>
</feature>
<dbReference type="Pfam" id="PF03466">
    <property type="entry name" value="LysR_substrate"/>
    <property type="match status" value="1"/>
</dbReference>
<proteinExistence type="predicted"/>
<comment type="caution">
    <text evidence="2">The sequence shown here is derived from an EMBL/GenBank/DDBJ whole genome shotgun (WGS) entry which is preliminary data.</text>
</comment>
<dbReference type="InterPro" id="IPR005119">
    <property type="entry name" value="LysR_subst-bd"/>
</dbReference>
<dbReference type="AlphaFoldDB" id="A0AAW9CWU3"/>
<reference evidence="2" key="1">
    <citation type="submission" date="2018-08" db="EMBL/GenBank/DDBJ databases">
        <title>Identification of Burkholderia cepacia strains that express a Burkholderia pseudomallei-like capsular polysaccharide.</title>
        <authorList>
            <person name="Burtnick M.N."/>
            <person name="Vongsouvath M."/>
            <person name="Newton P."/>
            <person name="Wuthiekanun V."/>
            <person name="Limmathurotsakul D."/>
            <person name="Brett P.J."/>
            <person name="Chantratita N."/>
            <person name="Dance D.A."/>
        </authorList>
    </citation>
    <scope>NUCLEOTIDE SEQUENCE</scope>
    <source>
        <strain evidence="2">SBXCC001</strain>
    </source>
</reference>
<dbReference type="KEGG" id="btha:DR62_319"/>
<evidence type="ECO:0000259" key="1">
    <source>
        <dbReference type="Pfam" id="PF03466"/>
    </source>
</evidence>
<protein>
    <submittedName>
        <fullName evidence="2">LysR substrate binding domain protein</fullName>
    </submittedName>
</protein>
<dbReference type="RefSeq" id="WP_009904302.1">
    <property type="nucleotide sequence ID" value="NZ_CP008914.2"/>
</dbReference>
<accession>A0AAW9CWU3</accession>
<dbReference type="Gene3D" id="3.40.190.10">
    <property type="entry name" value="Periplasmic binding protein-like II"/>
    <property type="match status" value="1"/>
</dbReference>
<gene>
    <name evidence="2" type="ORF">C7S16_1747</name>
</gene>
<dbReference type="SUPFAM" id="SSF53850">
    <property type="entry name" value="Periplasmic binding protein-like II"/>
    <property type="match status" value="1"/>
</dbReference>
<organism evidence="2 3">
    <name type="scientific">Burkholderia thailandensis</name>
    <dbReference type="NCBI Taxonomy" id="57975"/>
    <lineage>
        <taxon>Bacteria</taxon>
        <taxon>Pseudomonadati</taxon>
        <taxon>Pseudomonadota</taxon>
        <taxon>Betaproteobacteria</taxon>
        <taxon>Burkholderiales</taxon>
        <taxon>Burkholderiaceae</taxon>
        <taxon>Burkholderia</taxon>
        <taxon>pseudomallei group</taxon>
    </lineage>
</organism>
<name>A0AAW9CWU3_BURTH</name>
<dbReference type="Proteomes" id="UP001272137">
    <property type="component" value="Unassembled WGS sequence"/>
</dbReference>
<evidence type="ECO:0000313" key="2">
    <source>
        <dbReference type="EMBL" id="MDW9254962.1"/>
    </source>
</evidence>